<proteinExistence type="predicted"/>
<dbReference type="EMBL" id="CP053021">
    <property type="protein sequence ID" value="QJR03479.1"/>
    <property type="molecule type" value="Genomic_DNA"/>
</dbReference>
<sequence length="111" mass="12076">MATSAAVDAPVLHEVPQGQSLPFIKIGDDLIEAEFGAGEFFACTVNVHVFDRTAPKVKVLAAKVMKALAIDLPVSGYMTCESHYIQTIFSTEPDGMTKRATLEFLYLLQPT</sequence>
<evidence type="ECO:0000313" key="1">
    <source>
        <dbReference type="EMBL" id="QJR03479.1"/>
    </source>
</evidence>
<gene>
    <name evidence="1" type="ORF">HH800_15615</name>
</gene>
<evidence type="ECO:0000313" key="2">
    <source>
        <dbReference type="Proteomes" id="UP000502611"/>
    </source>
</evidence>
<accession>A0A6M4G8K3</accession>
<dbReference type="InterPro" id="IPR053745">
    <property type="entry name" value="Viral_Tail_Comp_sf"/>
</dbReference>
<dbReference type="AlphaFoldDB" id="A0A6M4G8K3"/>
<dbReference type="Proteomes" id="UP000502611">
    <property type="component" value="Chromosome"/>
</dbReference>
<name>A0A6M4G8K3_SPHYA</name>
<evidence type="ECO:0008006" key="3">
    <source>
        <dbReference type="Google" id="ProtNLM"/>
    </source>
</evidence>
<organism evidence="1 2">
    <name type="scientific">Sphingobium yanoikuyae</name>
    <name type="common">Sphingomonas yanoikuyae</name>
    <dbReference type="NCBI Taxonomy" id="13690"/>
    <lineage>
        <taxon>Bacteria</taxon>
        <taxon>Pseudomonadati</taxon>
        <taxon>Pseudomonadota</taxon>
        <taxon>Alphaproteobacteria</taxon>
        <taxon>Sphingomonadales</taxon>
        <taxon>Sphingomonadaceae</taxon>
        <taxon>Sphingobium</taxon>
    </lineage>
</organism>
<reference evidence="1 2" key="1">
    <citation type="submission" date="2020-04" db="EMBL/GenBank/DDBJ databases">
        <title>The Whole Genome Analysis of High salt-tolerant Sphingobium yanoikuyae YC-XJ2 with Aryl organophosphorus flame retardants (aryl-OPFRs)-degrading capacity and characteristics of Related phosphotriesterase.</title>
        <authorList>
            <person name="Li X."/>
        </authorList>
    </citation>
    <scope>NUCLEOTIDE SEQUENCE [LARGE SCALE GENOMIC DNA]</scope>
    <source>
        <strain evidence="1 2">YC-XJ2</strain>
    </source>
</reference>
<dbReference type="Gene3D" id="3.30.2000.30">
    <property type="match status" value="1"/>
</dbReference>
<protein>
    <recommendedName>
        <fullName evidence="3">DUF3168 domain-containing protein</fullName>
    </recommendedName>
</protein>
<dbReference type="RefSeq" id="WP_169861606.1">
    <property type="nucleotide sequence ID" value="NZ_CP053021.1"/>
</dbReference>